<dbReference type="SUPFAM" id="SSF53474">
    <property type="entry name" value="alpha/beta-Hydrolases"/>
    <property type="match status" value="1"/>
</dbReference>
<evidence type="ECO:0000313" key="4">
    <source>
        <dbReference type="Proteomes" id="UP000239709"/>
    </source>
</evidence>
<dbReference type="PANTHER" id="PTHR43798:SF31">
    <property type="entry name" value="AB HYDROLASE SUPERFAMILY PROTEIN YCLE"/>
    <property type="match status" value="1"/>
</dbReference>
<dbReference type="RefSeq" id="WP_106703990.1">
    <property type="nucleotide sequence ID" value="NZ_CP027666.1"/>
</dbReference>
<dbReference type="KEGG" id="otk:C6570_15340"/>
<evidence type="ECO:0000313" key="3">
    <source>
        <dbReference type="EMBL" id="AVO35442.1"/>
    </source>
</evidence>
<dbReference type="EMBL" id="CP027666">
    <property type="protein sequence ID" value="AVO35442.1"/>
    <property type="molecule type" value="Genomic_DNA"/>
</dbReference>
<dbReference type="GO" id="GO:0016020">
    <property type="term" value="C:membrane"/>
    <property type="evidence" value="ECO:0007669"/>
    <property type="project" value="TreeGrafter"/>
</dbReference>
<dbReference type="PANTHER" id="PTHR43798">
    <property type="entry name" value="MONOACYLGLYCEROL LIPASE"/>
    <property type="match status" value="1"/>
</dbReference>
<sequence length="275" mass="30000">MQTVDIDGTFLEVHAIPAPDASAAEAALPPLVFLHEGLGSVAMWRDWPARLCAATGRAGWVYSRRGYGQSSPVPDVRGTPRQDAQGRRIGRLLPDYLHHEALVVLPALLQRLGVAQPVLVGHSDGGTIALIHAAHHPVAACVVMAPHVMVEPVALQGIARTRDAFTTGGLRQRLSRYHADVDCAFWQWCDAWLGESIRGFDIRDEIRRIRAPLLAIQGVGDEYATLAQIRDIQAAVPRAELLELPDCGHSPFKDQPDAVDEAIAGFLRRHLAQAR</sequence>
<dbReference type="InterPro" id="IPR050266">
    <property type="entry name" value="AB_hydrolase_sf"/>
</dbReference>
<dbReference type="InterPro" id="IPR000073">
    <property type="entry name" value="AB_hydrolase_1"/>
</dbReference>
<dbReference type="InterPro" id="IPR029058">
    <property type="entry name" value="AB_hydrolase_fold"/>
</dbReference>
<protein>
    <submittedName>
        <fullName evidence="3">Alpha/beta hydrolase</fullName>
    </submittedName>
</protein>
<dbReference type="AlphaFoldDB" id="A0A2S0MHT1"/>
<feature type="domain" description="AB hydrolase-1" evidence="2">
    <location>
        <begin position="31"/>
        <end position="261"/>
    </location>
</feature>
<keyword evidence="1 3" id="KW-0378">Hydrolase</keyword>
<evidence type="ECO:0000259" key="2">
    <source>
        <dbReference type="Pfam" id="PF12697"/>
    </source>
</evidence>
<dbReference type="GO" id="GO:0016787">
    <property type="term" value="F:hydrolase activity"/>
    <property type="evidence" value="ECO:0007669"/>
    <property type="project" value="UniProtKB-KW"/>
</dbReference>
<gene>
    <name evidence="3" type="ORF">C6570_15340</name>
</gene>
<keyword evidence="4" id="KW-1185">Reference proteome</keyword>
<organism evidence="3 4">
    <name type="scientific">Ottowia oryzae</name>
    <dbReference type="NCBI Taxonomy" id="2109914"/>
    <lineage>
        <taxon>Bacteria</taxon>
        <taxon>Pseudomonadati</taxon>
        <taxon>Pseudomonadota</taxon>
        <taxon>Betaproteobacteria</taxon>
        <taxon>Burkholderiales</taxon>
        <taxon>Comamonadaceae</taxon>
        <taxon>Ottowia</taxon>
    </lineage>
</organism>
<dbReference type="OrthoDB" id="135231at2"/>
<evidence type="ECO:0000256" key="1">
    <source>
        <dbReference type="ARBA" id="ARBA00022801"/>
    </source>
</evidence>
<dbReference type="Proteomes" id="UP000239709">
    <property type="component" value="Chromosome"/>
</dbReference>
<dbReference type="Pfam" id="PF12697">
    <property type="entry name" value="Abhydrolase_6"/>
    <property type="match status" value="1"/>
</dbReference>
<reference evidence="3 4" key="1">
    <citation type="submission" date="2018-03" db="EMBL/GenBank/DDBJ databases">
        <title>Genome sequencing of Ottowia sp.</title>
        <authorList>
            <person name="Kim S.-J."/>
            <person name="Heo J."/>
            <person name="Kwon S.-W."/>
        </authorList>
    </citation>
    <scope>NUCLEOTIDE SEQUENCE [LARGE SCALE GENOMIC DNA]</scope>
    <source>
        <strain evidence="3 4">KADR8-3</strain>
    </source>
</reference>
<name>A0A2S0MHT1_9BURK</name>
<dbReference type="Gene3D" id="3.40.50.1820">
    <property type="entry name" value="alpha/beta hydrolase"/>
    <property type="match status" value="1"/>
</dbReference>
<proteinExistence type="predicted"/>
<accession>A0A2S0MHT1</accession>